<feature type="region of interest" description="Disordered" evidence="1">
    <location>
        <begin position="188"/>
        <end position="208"/>
    </location>
</feature>
<protein>
    <submittedName>
        <fullName evidence="2">Uncharacterized protein</fullName>
    </submittedName>
</protein>
<feature type="compositionally biased region" description="Low complexity" evidence="1">
    <location>
        <begin position="41"/>
        <end position="63"/>
    </location>
</feature>
<gene>
    <name evidence="2" type="ORF">AQJ66_28950</name>
</gene>
<dbReference type="AlphaFoldDB" id="A0A101SSE7"/>
<dbReference type="STRING" id="285568.AQJ66_28950"/>
<comment type="caution">
    <text evidence="2">The sequence shown here is derived from an EMBL/GenBank/DDBJ whole genome shotgun (WGS) entry which is preliminary data.</text>
</comment>
<dbReference type="EMBL" id="LMWX01000053">
    <property type="protein sequence ID" value="KUN79347.1"/>
    <property type="molecule type" value="Genomic_DNA"/>
</dbReference>
<feature type="region of interest" description="Disordered" evidence="1">
    <location>
        <begin position="41"/>
        <end position="102"/>
    </location>
</feature>
<organism evidence="2 3">
    <name type="scientific">Streptomyces bungoensis</name>
    <dbReference type="NCBI Taxonomy" id="285568"/>
    <lineage>
        <taxon>Bacteria</taxon>
        <taxon>Bacillati</taxon>
        <taxon>Actinomycetota</taxon>
        <taxon>Actinomycetes</taxon>
        <taxon>Kitasatosporales</taxon>
        <taxon>Streptomycetaceae</taxon>
        <taxon>Streptomyces</taxon>
    </lineage>
</organism>
<proteinExistence type="predicted"/>
<keyword evidence="3" id="KW-1185">Reference proteome</keyword>
<dbReference type="Proteomes" id="UP000053024">
    <property type="component" value="Unassembled WGS sequence"/>
</dbReference>
<sequence length="208" mass="21350">MTPAPGSGQDPRMTKIGSTAGRRALLPVLLLAALAAGCGTEQAGGASAGNAASAARGATASPSVPVDRPCPGESTTPTPQAPAPSASPTAPPNDHYAENHGFMVPFPLHGDRRCQGLEEAGRVRKALEPLRRRGDFSTGKVREALLGLGYPAEQVETSQDGPTSVDFLVQADDYPVCVEGDMNRARTETDAFGGYPDGTGCDRPSGGH</sequence>
<accession>A0A101SSE7</accession>
<reference evidence="2 3" key="1">
    <citation type="submission" date="2015-10" db="EMBL/GenBank/DDBJ databases">
        <title>Draft genome sequence of Streptomyces bungoensis DSM 41781, type strain for the species Streptomyces bungoensis.</title>
        <authorList>
            <person name="Ruckert C."/>
            <person name="Winkler A."/>
            <person name="Kalinowski J."/>
            <person name="Kampfer P."/>
            <person name="Glaeser S."/>
        </authorList>
    </citation>
    <scope>NUCLEOTIDE SEQUENCE [LARGE SCALE GENOMIC DNA]</scope>
    <source>
        <strain evidence="2 3">DSM 41781</strain>
    </source>
</reference>
<feature type="compositionally biased region" description="Low complexity" evidence="1">
    <location>
        <begin position="74"/>
        <end position="88"/>
    </location>
</feature>
<evidence type="ECO:0000313" key="2">
    <source>
        <dbReference type="EMBL" id="KUN79347.1"/>
    </source>
</evidence>
<evidence type="ECO:0000313" key="3">
    <source>
        <dbReference type="Proteomes" id="UP000053024"/>
    </source>
</evidence>
<name>A0A101SSE7_9ACTN</name>
<evidence type="ECO:0000256" key="1">
    <source>
        <dbReference type="SAM" id="MobiDB-lite"/>
    </source>
</evidence>